<feature type="transmembrane region" description="Helical" evidence="18">
    <location>
        <begin position="442"/>
        <end position="466"/>
    </location>
</feature>
<dbReference type="PROSITE" id="PS51352">
    <property type="entry name" value="THIOREDOXIN_2"/>
    <property type="match status" value="1"/>
</dbReference>
<dbReference type="Pfam" id="PF11412">
    <property type="entry name" value="DsbD_N"/>
    <property type="match status" value="1"/>
</dbReference>
<comment type="caution">
    <text evidence="18">Lacks conserved residue(s) required for the propagation of feature annotation.</text>
</comment>
<evidence type="ECO:0000313" key="21">
    <source>
        <dbReference type="Proteomes" id="UP001595462"/>
    </source>
</evidence>
<feature type="transmembrane region" description="Helical" evidence="18">
    <location>
        <begin position="389"/>
        <end position="407"/>
    </location>
</feature>
<dbReference type="Proteomes" id="UP001595462">
    <property type="component" value="Unassembled WGS sequence"/>
</dbReference>
<feature type="domain" description="Thioredoxin" evidence="19">
    <location>
        <begin position="475"/>
        <end position="613"/>
    </location>
</feature>
<evidence type="ECO:0000256" key="9">
    <source>
        <dbReference type="ARBA" id="ARBA00022982"/>
    </source>
</evidence>
<keyword evidence="4 18" id="KW-1003">Cell membrane</keyword>
<feature type="transmembrane region" description="Helical" evidence="18">
    <location>
        <begin position="348"/>
        <end position="377"/>
    </location>
</feature>
<dbReference type="RefSeq" id="WP_380690505.1">
    <property type="nucleotide sequence ID" value="NZ_JBHRSS010000006.1"/>
</dbReference>
<organism evidence="20 21">
    <name type="scientific">Salinisphaera aquimarina</name>
    <dbReference type="NCBI Taxonomy" id="2094031"/>
    <lineage>
        <taxon>Bacteria</taxon>
        <taxon>Pseudomonadati</taxon>
        <taxon>Pseudomonadota</taxon>
        <taxon>Gammaproteobacteria</taxon>
        <taxon>Salinisphaerales</taxon>
        <taxon>Salinisphaeraceae</taxon>
        <taxon>Salinisphaera</taxon>
    </lineage>
</organism>
<evidence type="ECO:0000256" key="11">
    <source>
        <dbReference type="ARBA" id="ARBA00023002"/>
    </source>
</evidence>
<dbReference type="InterPro" id="IPR028250">
    <property type="entry name" value="DsbDN"/>
</dbReference>
<dbReference type="PANTHER" id="PTHR32234">
    <property type="entry name" value="THIOL:DISULFIDE INTERCHANGE PROTEIN DSBD"/>
    <property type="match status" value="1"/>
</dbReference>
<evidence type="ECO:0000256" key="1">
    <source>
        <dbReference type="ARBA" id="ARBA00004429"/>
    </source>
</evidence>
<comment type="function">
    <text evidence="18">Required to facilitate the formation of correct disulfide bonds in some periplasmic proteins and for the assembly of the periplasmic c-type cytochromes. Acts by transferring electrons from cytoplasmic thioredoxin to the periplasm. This transfer involves a cascade of disulfide bond formation and reduction steps.</text>
</comment>
<dbReference type="InterPro" id="IPR003834">
    <property type="entry name" value="Cyt_c_assmbl_TM_dom"/>
</dbReference>
<dbReference type="InterPro" id="IPR022910">
    <property type="entry name" value="Thiol_diS_interchange_DbsD"/>
</dbReference>
<keyword evidence="13 18" id="KW-0472">Membrane</keyword>
<feature type="chain" id="PRO_5044911019" description="Thiol:disulfide interchange protein DsbD" evidence="18">
    <location>
        <begin position="31"/>
        <end position="614"/>
    </location>
</feature>
<dbReference type="EMBL" id="JBHRSS010000006">
    <property type="protein sequence ID" value="MFC3104944.1"/>
    <property type="molecule type" value="Genomic_DNA"/>
</dbReference>
<keyword evidence="15 18" id="KW-0676">Redox-active center</keyword>
<gene>
    <name evidence="18 20" type="primary">dsbD</name>
    <name evidence="20" type="ORF">ACFOSU_13770</name>
</gene>
<evidence type="ECO:0000256" key="16">
    <source>
        <dbReference type="ARBA" id="ARBA00047388"/>
    </source>
</evidence>
<evidence type="ECO:0000256" key="13">
    <source>
        <dbReference type="ARBA" id="ARBA00023136"/>
    </source>
</evidence>
<dbReference type="Pfam" id="PF13899">
    <property type="entry name" value="Thioredoxin_7"/>
    <property type="match status" value="1"/>
</dbReference>
<comment type="similarity">
    <text evidence="2 18">Belongs to the thioredoxin family. DsbD subfamily.</text>
</comment>
<accession>A0ABV7EQI3</accession>
<evidence type="ECO:0000256" key="2">
    <source>
        <dbReference type="ARBA" id="ARBA00007241"/>
    </source>
</evidence>
<evidence type="ECO:0000256" key="17">
    <source>
        <dbReference type="ARBA" id="ARBA00047804"/>
    </source>
</evidence>
<dbReference type="EC" id="1.8.1.8" evidence="18"/>
<comment type="catalytic activity">
    <reaction evidence="16 18">
        <text>[protein]-dithiol + NAD(+) = [protein]-disulfide + NADH + H(+)</text>
        <dbReference type="Rhea" id="RHEA:18749"/>
        <dbReference type="Rhea" id="RHEA-COMP:10593"/>
        <dbReference type="Rhea" id="RHEA-COMP:10594"/>
        <dbReference type="ChEBI" id="CHEBI:15378"/>
        <dbReference type="ChEBI" id="CHEBI:29950"/>
        <dbReference type="ChEBI" id="CHEBI:50058"/>
        <dbReference type="ChEBI" id="CHEBI:57540"/>
        <dbReference type="ChEBI" id="CHEBI:57945"/>
        <dbReference type="EC" id="1.8.1.8"/>
    </reaction>
</comment>
<evidence type="ECO:0000256" key="7">
    <source>
        <dbReference type="ARBA" id="ARBA00022729"/>
    </source>
</evidence>
<reference evidence="21" key="1">
    <citation type="journal article" date="2019" name="Int. J. Syst. Evol. Microbiol.">
        <title>The Global Catalogue of Microorganisms (GCM) 10K type strain sequencing project: providing services to taxonomists for standard genome sequencing and annotation.</title>
        <authorList>
            <consortium name="The Broad Institute Genomics Platform"/>
            <consortium name="The Broad Institute Genome Sequencing Center for Infectious Disease"/>
            <person name="Wu L."/>
            <person name="Ma J."/>
        </authorList>
    </citation>
    <scope>NUCLEOTIDE SEQUENCE [LARGE SCALE GENOMIC DNA]</scope>
    <source>
        <strain evidence="21">KCTC 52640</strain>
    </source>
</reference>
<evidence type="ECO:0000256" key="6">
    <source>
        <dbReference type="ARBA" id="ARBA00022692"/>
    </source>
</evidence>
<dbReference type="SUPFAM" id="SSF52833">
    <property type="entry name" value="Thioredoxin-like"/>
    <property type="match status" value="1"/>
</dbReference>
<feature type="transmembrane region" description="Helical" evidence="18">
    <location>
        <begin position="272"/>
        <end position="292"/>
    </location>
</feature>
<feature type="transmembrane region" description="Helical" evidence="18">
    <location>
        <begin position="190"/>
        <end position="222"/>
    </location>
</feature>
<evidence type="ECO:0000256" key="3">
    <source>
        <dbReference type="ARBA" id="ARBA00022448"/>
    </source>
</evidence>
<protein>
    <recommendedName>
        <fullName evidence="18">Thiol:disulfide interchange protein DsbD</fullName>
        <ecNumber evidence="18">1.8.1.8</ecNumber>
    </recommendedName>
    <alternativeName>
        <fullName evidence="18">Protein-disulfide reductase</fullName>
        <shortName evidence="18">Disulfide reductase</shortName>
    </alternativeName>
</protein>
<evidence type="ECO:0000313" key="20">
    <source>
        <dbReference type="EMBL" id="MFC3104944.1"/>
    </source>
</evidence>
<dbReference type="InterPro" id="IPR036249">
    <property type="entry name" value="Thioredoxin-like_sf"/>
</dbReference>
<keyword evidence="14 18" id="KW-1015">Disulfide bond</keyword>
<feature type="disulfide bond" description="Redox-active" evidence="18">
    <location>
        <begin position="129"/>
        <end position="135"/>
    </location>
</feature>
<feature type="disulfide bond" description="Redox-active" evidence="18">
    <location>
        <begin position="528"/>
        <end position="531"/>
    </location>
</feature>
<keyword evidence="8 18" id="KW-0201">Cytochrome c-type biogenesis</keyword>
<dbReference type="InterPro" id="IPR035671">
    <property type="entry name" value="DsbD_gamma"/>
</dbReference>
<dbReference type="PANTHER" id="PTHR32234:SF0">
    <property type="entry name" value="THIOL:DISULFIDE INTERCHANGE PROTEIN DSBD"/>
    <property type="match status" value="1"/>
</dbReference>
<keyword evidence="6 18" id="KW-0812">Transmembrane</keyword>
<keyword evidence="12 18" id="KW-0520">NAD</keyword>
<evidence type="ECO:0000256" key="4">
    <source>
        <dbReference type="ARBA" id="ARBA00022475"/>
    </source>
</evidence>
<dbReference type="SUPFAM" id="SSF74863">
    <property type="entry name" value="Thiol:disulfide interchange protein DsbD, N-terminal domain (DsbD-alpha)"/>
    <property type="match status" value="1"/>
</dbReference>
<dbReference type="Pfam" id="PF02683">
    <property type="entry name" value="DsbD_TM"/>
    <property type="match status" value="1"/>
</dbReference>
<comment type="catalytic activity">
    <reaction evidence="17 18">
        <text>[protein]-dithiol + NADP(+) = [protein]-disulfide + NADPH + H(+)</text>
        <dbReference type="Rhea" id="RHEA:18753"/>
        <dbReference type="Rhea" id="RHEA-COMP:10593"/>
        <dbReference type="Rhea" id="RHEA-COMP:10594"/>
        <dbReference type="ChEBI" id="CHEBI:15378"/>
        <dbReference type="ChEBI" id="CHEBI:29950"/>
        <dbReference type="ChEBI" id="CHEBI:50058"/>
        <dbReference type="ChEBI" id="CHEBI:57783"/>
        <dbReference type="ChEBI" id="CHEBI:58349"/>
        <dbReference type="EC" id="1.8.1.8"/>
    </reaction>
</comment>
<dbReference type="NCBIfam" id="NF001419">
    <property type="entry name" value="PRK00293.1"/>
    <property type="match status" value="1"/>
</dbReference>
<dbReference type="InterPro" id="IPR013766">
    <property type="entry name" value="Thioredoxin_domain"/>
</dbReference>
<evidence type="ECO:0000256" key="10">
    <source>
        <dbReference type="ARBA" id="ARBA00022989"/>
    </source>
</evidence>
<evidence type="ECO:0000256" key="12">
    <source>
        <dbReference type="ARBA" id="ARBA00023027"/>
    </source>
</evidence>
<evidence type="ECO:0000256" key="18">
    <source>
        <dbReference type="HAMAP-Rule" id="MF_00399"/>
    </source>
</evidence>
<dbReference type="Gene3D" id="2.60.40.1250">
    <property type="entry name" value="Thiol:disulfide interchange protein DsbD, N-terminal domain"/>
    <property type="match status" value="1"/>
</dbReference>
<evidence type="ECO:0000259" key="19">
    <source>
        <dbReference type="PROSITE" id="PS51352"/>
    </source>
</evidence>
<feature type="transmembrane region" description="Helical" evidence="18">
    <location>
        <begin position="413"/>
        <end position="430"/>
    </location>
</feature>
<dbReference type="CDD" id="cd02953">
    <property type="entry name" value="DsbDgamma"/>
    <property type="match status" value="1"/>
</dbReference>
<name>A0ABV7EQI3_9GAMM</name>
<evidence type="ECO:0000256" key="15">
    <source>
        <dbReference type="ARBA" id="ARBA00023284"/>
    </source>
</evidence>
<keyword evidence="7 18" id="KW-0732">Signal</keyword>
<evidence type="ECO:0000256" key="8">
    <source>
        <dbReference type="ARBA" id="ARBA00022748"/>
    </source>
</evidence>
<dbReference type="InterPro" id="IPR036929">
    <property type="entry name" value="DsbDN_sf"/>
</dbReference>
<feature type="transmembrane region" description="Helical" evidence="18">
    <location>
        <begin position="313"/>
        <end position="342"/>
    </location>
</feature>
<keyword evidence="9 18" id="KW-0249">Electron transport</keyword>
<keyword evidence="21" id="KW-1185">Reference proteome</keyword>
<comment type="subcellular location">
    <subcellularLocation>
        <location evidence="1 18">Cell inner membrane</location>
        <topology evidence="1 18">Multi-pass membrane protein</topology>
    </subcellularLocation>
</comment>
<keyword evidence="3 18" id="KW-0813">Transport</keyword>
<proteinExistence type="inferred from homology"/>
<dbReference type="Gene3D" id="3.40.30.10">
    <property type="entry name" value="Glutaredoxin"/>
    <property type="match status" value="1"/>
</dbReference>
<evidence type="ECO:0000256" key="5">
    <source>
        <dbReference type="ARBA" id="ARBA00022519"/>
    </source>
</evidence>
<feature type="transmembrane region" description="Helical" evidence="18">
    <location>
        <begin position="234"/>
        <end position="260"/>
    </location>
</feature>
<keyword evidence="5 18" id="KW-0997">Cell inner membrane</keyword>
<dbReference type="HAMAP" id="MF_00399">
    <property type="entry name" value="DbsD"/>
    <property type="match status" value="1"/>
</dbReference>
<keyword evidence="10 18" id="KW-1133">Transmembrane helix</keyword>
<keyword evidence="11 18" id="KW-0560">Oxidoreductase</keyword>
<evidence type="ECO:0000256" key="14">
    <source>
        <dbReference type="ARBA" id="ARBA00023157"/>
    </source>
</evidence>
<feature type="signal peptide" evidence="18">
    <location>
        <begin position="1"/>
        <end position="30"/>
    </location>
</feature>
<sequence precursor="true">MSKRTPNLTRLTAGLLVLMAAIAASTSAWAQDTDFLPVDQAFQPSLQRSGDTLSVTWKIADSYYLYRHALRFEPDNNAGLGSARIPAGDKHSDEFFGEVETYRDELTVDIPIADVSQLPPALTVTYQGCADAGLCYPPQTKTLEIPAAAAPTANEENRVQPAPAGEADSAASGFISEQDRIAGVLDNASLFWVVLSFLGLGILLAFTPCVLPMIPILSGIVVGSGERTSAARGFMLSSAYVLAMALAYTVFGVLAGLFGANLQALVQSPWTLVPFALVFVALAFSMFGFYELQLPSSWQTRLNDIGSSRRGDVAGAAIMGFVSALVVGPCLAPPLAGALLYIGASGNALLGGVALFALGLGMGLPLIALGTVGASVLPRAGAWMNRIKHLFGVILLGVAIWLLARILPGPVALAMWAALLTAYGVQLGAIDGMSRATGPRAWLTRAAALLVLAWGVLMLIGAAAGAGNPLQPLRPFIQTGAGNATTPAGDNIASPFRRIQNKDALTAALAAAARAGQPAVVDFYADWCVECVQLEHTVFADPQVRAALGKVTALQVDVTDYDAADRALLRELNVFGPPTMLFYRPDGREAADQRLVGTMSTAELMRHIQRASSP</sequence>
<comment type="caution">
    <text evidence="20">The sequence shown here is derived from an EMBL/GenBank/DDBJ whole genome shotgun (WGS) entry which is preliminary data.</text>
</comment>
<dbReference type="GO" id="GO:0047134">
    <property type="term" value="F:protein-disulfide reductase [NAD(P)H] activity"/>
    <property type="evidence" value="ECO:0007669"/>
    <property type="project" value="UniProtKB-EC"/>
</dbReference>